<dbReference type="Proteomes" id="UP000295252">
    <property type="component" value="Unassembled WGS sequence"/>
</dbReference>
<accession>A0A068VM50</accession>
<sequence length="60" mass="6597">MKVTVVTRSGRELVKGGLDLDDSATVADLQEAIHKRSKSVENASHIALLSWVSLFSRFII</sequence>
<evidence type="ECO:0000313" key="1">
    <source>
        <dbReference type="EMBL" id="CDP21781.1"/>
    </source>
</evidence>
<protein>
    <submittedName>
        <fullName evidence="1">DH200=94 genomic scaffold, scaffold_6615</fullName>
    </submittedName>
</protein>
<dbReference type="Gramene" id="CDP21781">
    <property type="protein sequence ID" value="CDP21781"/>
    <property type="gene ID" value="GSCOC_T00006035001"/>
</dbReference>
<reference evidence="2" key="1">
    <citation type="journal article" date="2014" name="Science">
        <title>The coffee genome provides insight into the convergent evolution of caffeine biosynthesis.</title>
        <authorList>
            <person name="Denoeud F."/>
            <person name="Carretero-Paulet L."/>
            <person name="Dereeper A."/>
            <person name="Droc G."/>
            <person name="Guyot R."/>
            <person name="Pietrella M."/>
            <person name="Zheng C."/>
            <person name="Alberti A."/>
            <person name="Anthony F."/>
            <person name="Aprea G."/>
            <person name="Aury J.M."/>
            <person name="Bento P."/>
            <person name="Bernard M."/>
            <person name="Bocs S."/>
            <person name="Campa C."/>
            <person name="Cenci A."/>
            <person name="Combes M.C."/>
            <person name="Crouzillat D."/>
            <person name="Da Silva C."/>
            <person name="Daddiego L."/>
            <person name="De Bellis F."/>
            <person name="Dussert S."/>
            <person name="Garsmeur O."/>
            <person name="Gayraud T."/>
            <person name="Guignon V."/>
            <person name="Jahn K."/>
            <person name="Jamilloux V."/>
            <person name="Joet T."/>
            <person name="Labadie K."/>
            <person name="Lan T."/>
            <person name="Leclercq J."/>
            <person name="Lepelley M."/>
            <person name="Leroy T."/>
            <person name="Li L.T."/>
            <person name="Librado P."/>
            <person name="Lopez L."/>
            <person name="Munoz A."/>
            <person name="Noel B."/>
            <person name="Pallavicini A."/>
            <person name="Perrotta G."/>
            <person name="Poncet V."/>
            <person name="Pot D."/>
            <person name="Priyono X."/>
            <person name="Rigoreau M."/>
            <person name="Rouard M."/>
            <person name="Rozas J."/>
            <person name="Tranchant-Dubreuil C."/>
            <person name="VanBuren R."/>
            <person name="Zhang Q."/>
            <person name="Andrade A.C."/>
            <person name="Argout X."/>
            <person name="Bertrand B."/>
            <person name="de Kochko A."/>
            <person name="Graziosi G."/>
            <person name="Henry R.J."/>
            <person name="Jayarama X."/>
            <person name="Ming R."/>
            <person name="Nagai C."/>
            <person name="Rounsley S."/>
            <person name="Sankoff D."/>
            <person name="Giuliano G."/>
            <person name="Albert V.A."/>
            <person name="Wincker P."/>
            <person name="Lashermes P."/>
        </authorList>
    </citation>
    <scope>NUCLEOTIDE SEQUENCE [LARGE SCALE GENOMIC DNA]</scope>
    <source>
        <strain evidence="2">cv. DH200-94</strain>
    </source>
</reference>
<dbReference type="PhylomeDB" id="A0A068VM50"/>
<evidence type="ECO:0000313" key="2">
    <source>
        <dbReference type="Proteomes" id="UP000295252"/>
    </source>
</evidence>
<keyword evidence="2" id="KW-1185">Reference proteome</keyword>
<dbReference type="EMBL" id="HG745699">
    <property type="protein sequence ID" value="CDP21781.1"/>
    <property type="molecule type" value="Genomic_DNA"/>
</dbReference>
<organism evidence="1 2">
    <name type="scientific">Coffea canephora</name>
    <name type="common">Robusta coffee</name>
    <dbReference type="NCBI Taxonomy" id="49390"/>
    <lineage>
        <taxon>Eukaryota</taxon>
        <taxon>Viridiplantae</taxon>
        <taxon>Streptophyta</taxon>
        <taxon>Embryophyta</taxon>
        <taxon>Tracheophyta</taxon>
        <taxon>Spermatophyta</taxon>
        <taxon>Magnoliopsida</taxon>
        <taxon>eudicotyledons</taxon>
        <taxon>Gunneridae</taxon>
        <taxon>Pentapetalae</taxon>
        <taxon>asterids</taxon>
        <taxon>lamiids</taxon>
        <taxon>Gentianales</taxon>
        <taxon>Rubiaceae</taxon>
        <taxon>Ixoroideae</taxon>
        <taxon>Gardenieae complex</taxon>
        <taxon>Bertiereae - Coffeeae clade</taxon>
        <taxon>Coffeeae</taxon>
        <taxon>Coffea</taxon>
    </lineage>
</organism>
<gene>
    <name evidence="1" type="ORF">GSCOC_T00006035001</name>
</gene>
<dbReference type="InParanoid" id="A0A068VM50"/>
<dbReference type="STRING" id="49390.A0A068VM50"/>
<name>A0A068VM50_COFCA</name>
<dbReference type="AlphaFoldDB" id="A0A068VM50"/>
<proteinExistence type="predicted"/>